<gene>
    <name evidence="2" type="ORF">FAP39_02475</name>
</gene>
<dbReference type="SUPFAM" id="SSF56317">
    <property type="entry name" value="Carbon-nitrogen hydrolase"/>
    <property type="match status" value="1"/>
</dbReference>
<evidence type="ECO:0000259" key="1">
    <source>
        <dbReference type="PROSITE" id="PS50263"/>
    </source>
</evidence>
<dbReference type="Proteomes" id="UP000306575">
    <property type="component" value="Unassembled WGS sequence"/>
</dbReference>
<dbReference type="RefSeq" id="WP_138014797.1">
    <property type="nucleotide sequence ID" value="NZ_SULI01000002.1"/>
</dbReference>
<dbReference type="OrthoDB" id="9811121at2"/>
<dbReference type="AlphaFoldDB" id="A0A4U7N822"/>
<keyword evidence="3" id="KW-1185">Reference proteome</keyword>
<dbReference type="Pfam" id="PF00795">
    <property type="entry name" value="CN_hydrolase"/>
    <property type="match status" value="1"/>
</dbReference>
<proteinExistence type="predicted"/>
<dbReference type="PROSITE" id="PS50263">
    <property type="entry name" value="CN_HYDROLASE"/>
    <property type="match status" value="1"/>
</dbReference>
<evidence type="ECO:0000313" key="3">
    <source>
        <dbReference type="Proteomes" id="UP000306575"/>
    </source>
</evidence>
<name>A0A4U7N822_9RHOB</name>
<dbReference type="PANTHER" id="PTHR23088:SF27">
    <property type="entry name" value="DEAMINATED GLUTATHIONE AMIDASE"/>
    <property type="match status" value="1"/>
</dbReference>
<sequence>MKIALFQMSPAQCPTGMLDRVEAAMRDAAGKGADILVTPAFSPMYNNASSIEAHFSRDDWATRLTRSAISIGISLVAGVPEQDGDTHRTSALIINLTNPESPAIFRKAYLYDDADRTRFVGHGPYVVTADFDGIMTGFLMCDQIEFADNIRQLAQAGVDLIVVPTGLPQTPDQPFDAHHSVPIRAVENQIFMAYANHAHAEGIPSPQGSSCIVAPDGGILCATPRTGDALIYATIDPAAYVSSGPQKAFASEMTLPKHLH</sequence>
<dbReference type="Gene3D" id="3.60.110.10">
    <property type="entry name" value="Carbon-nitrogen hydrolase"/>
    <property type="match status" value="1"/>
</dbReference>
<comment type="caution">
    <text evidence="2">The sequence shown here is derived from an EMBL/GenBank/DDBJ whole genome shotgun (WGS) entry which is preliminary data.</text>
</comment>
<feature type="domain" description="CN hydrolase" evidence="1">
    <location>
        <begin position="1"/>
        <end position="237"/>
    </location>
</feature>
<dbReference type="InterPro" id="IPR003010">
    <property type="entry name" value="C-N_Hydrolase"/>
</dbReference>
<dbReference type="InterPro" id="IPR036526">
    <property type="entry name" value="C-N_Hydrolase_sf"/>
</dbReference>
<accession>A0A4U7N822</accession>
<evidence type="ECO:0000313" key="2">
    <source>
        <dbReference type="EMBL" id="TKZ22085.1"/>
    </source>
</evidence>
<protein>
    <recommendedName>
        <fullName evidence="1">CN hydrolase domain-containing protein</fullName>
    </recommendedName>
</protein>
<reference evidence="2 3" key="1">
    <citation type="submission" date="2019-04" db="EMBL/GenBank/DDBJ databases">
        <title>Genome sequence of Pelagicola litoralis CL-ES2.</title>
        <authorList>
            <person name="Cao J."/>
        </authorList>
    </citation>
    <scope>NUCLEOTIDE SEQUENCE [LARGE SCALE GENOMIC DNA]</scope>
    <source>
        <strain evidence="2 3">CL-ES2</strain>
    </source>
</reference>
<dbReference type="EMBL" id="SULI01000002">
    <property type="protein sequence ID" value="TKZ22085.1"/>
    <property type="molecule type" value="Genomic_DNA"/>
</dbReference>
<organism evidence="2 3">
    <name type="scientific">Shimia litoralis</name>
    <dbReference type="NCBI Taxonomy" id="420403"/>
    <lineage>
        <taxon>Bacteria</taxon>
        <taxon>Pseudomonadati</taxon>
        <taxon>Pseudomonadota</taxon>
        <taxon>Alphaproteobacteria</taxon>
        <taxon>Rhodobacterales</taxon>
        <taxon>Roseobacteraceae</taxon>
    </lineage>
</organism>
<dbReference type="PANTHER" id="PTHR23088">
    <property type="entry name" value="NITRILASE-RELATED"/>
    <property type="match status" value="1"/>
</dbReference>